<sequence length="157" mass="17883">MWGKKKRAKAHALELAYVQRLQEIDETNQSAVTRGLTHENLKRGQTEYLGEVTSGDYSGYLVLVAALGMLTEDPGRNESDLWLFSTDLSAEIREFNMMVLRSTDRQNPLPDNAWDFYYKTMAQLLEASKPMGIRWLPALDAYKFVNEPNSSPDFGND</sequence>
<protein>
    <submittedName>
        <fullName evidence="1">Uncharacterized protein</fullName>
    </submittedName>
</protein>
<evidence type="ECO:0000313" key="1">
    <source>
        <dbReference type="EMBL" id="MBP2400519.1"/>
    </source>
</evidence>
<gene>
    <name evidence="1" type="ORF">JOF39_003679</name>
</gene>
<comment type="caution">
    <text evidence="1">The sequence shown here is derived from an EMBL/GenBank/DDBJ whole genome shotgun (WGS) entry which is preliminary data.</text>
</comment>
<dbReference type="EMBL" id="JAGIOJ010000002">
    <property type="protein sequence ID" value="MBP2400519.1"/>
    <property type="molecule type" value="Genomic_DNA"/>
</dbReference>
<name>A0ABS4XVH9_GLUPR</name>
<dbReference type="RefSeq" id="WP_188950144.1">
    <property type="nucleotide sequence ID" value="NZ_BMPH01000020.1"/>
</dbReference>
<dbReference type="Proteomes" id="UP001195422">
    <property type="component" value="Unassembled WGS sequence"/>
</dbReference>
<keyword evidence="2" id="KW-1185">Reference proteome</keyword>
<organism evidence="1 2">
    <name type="scientific">Glutamicibacter protophormiae</name>
    <name type="common">Brevibacterium protophormiae</name>
    <dbReference type="NCBI Taxonomy" id="37930"/>
    <lineage>
        <taxon>Bacteria</taxon>
        <taxon>Bacillati</taxon>
        <taxon>Actinomycetota</taxon>
        <taxon>Actinomycetes</taxon>
        <taxon>Micrococcales</taxon>
        <taxon>Micrococcaceae</taxon>
        <taxon>Glutamicibacter</taxon>
    </lineage>
</organism>
<proteinExistence type="predicted"/>
<accession>A0ABS4XVH9</accession>
<reference evidence="1 2" key="1">
    <citation type="submission" date="2021-03" db="EMBL/GenBank/DDBJ databases">
        <title>Sequencing the genomes of 1000 actinobacteria strains.</title>
        <authorList>
            <person name="Klenk H.-P."/>
        </authorList>
    </citation>
    <scope>NUCLEOTIDE SEQUENCE [LARGE SCALE GENOMIC DNA]</scope>
    <source>
        <strain evidence="1 2">DSM 20168</strain>
    </source>
</reference>
<evidence type="ECO:0000313" key="2">
    <source>
        <dbReference type="Proteomes" id="UP001195422"/>
    </source>
</evidence>